<dbReference type="InterPro" id="IPR012340">
    <property type="entry name" value="NA-bd_OB-fold"/>
</dbReference>
<evidence type="ECO:0000256" key="5">
    <source>
        <dbReference type="ARBA" id="ARBA00022705"/>
    </source>
</evidence>
<evidence type="ECO:0000256" key="1">
    <source>
        <dbReference type="ARBA" id="ARBA00004328"/>
    </source>
</evidence>
<proteinExistence type="inferred from homology"/>
<dbReference type="SUPFAM" id="SSF50249">
    <property type="entry name" value="Nucleic acid-binding proteins"/>
    <property type="match status" value="1"/>
</dbReference>
<dbReference type="InterPro" id="IPR050326">
    <property type="entry name" value="NAD_dep_DNA_ligaseB"/>
</dbReference>
<comment type="function">
    <text evidence="10">Very low-fidelity DNA ligase that seals nicks in double-stranded DNA during DNA repair. Together with the viral repair DNA polymerase X, fills the single nucleotide gaps generated by the AP endonuclease. It is not essential for viral replication and recombination. Displays a very low adenylation activity towards DNA with 3'-dideoxy- or 3'-amino-terminated nicks compared to regular nick DNA.</text>
</comment>
<dbReference type="InterPro" id="IPR016059">
    <property type="entry name" value="DNA_ligase_ATP-dep_CS"/>
</dbReference>
<dbReference type="GO" id="GO:0006281">
    <property type="term" value="P:DNA repair"/>
    <property type="evidence" value="ECO:0007669"/>
    <property type="project" value="UniProtKB-KW"/>
</dbReference>
<keyword evidence="5" id="KW-0235">DNA replication</keyword>
<dbReference type="InterPro" id="IPR012310">
    <property type="entry name" value="DNA_ligase_ATP-dep_cent"/>
</dbReference>
<dbReference type="EMBL" id="PP965493">
    <property type="protein sequence ID" value="XCN99903.1"/>
    <property type="molecule type" value="Genomic_DNA"/>
</dbReference>
<dbReference type="Pfam" id="PF01068">
    <property type="entry name" value="DNA_ligase_A_M"/>
    <property type="match status" value="1"/>
</dbReference>
<name>A0AAU8MID7_9CAUD</name>
<reference evidence="12" key="1">
    <citation type="submission" date="2024-06" db="EMBL/GenBank/DDBJ databases">
        <title>Intestivirid acquisition increases across infancy in a wild primate population.</title>
        <authorList>
            <person name="Schneider-Creas I.A."/>
            <person name="Moya I.L."/>
            <person name="Chiou K.L."/>
            <person name="Baniel A."/>
            <person name="Azanaw Haile A."/>
            <person name="Kebede F."/>
            <person name="Abebe B."/>
            <person name="Snyder-Mackler N."/>
            <person name="Varsani A."/>
        </authorList>
    </citation>
    <scope>NUCLEOTIDE SEQUENCE</scope>
    <source>
        <strain evidence="12">Int_RNL_2017_0019_DDA</strain>
    </source>
</reference>
<dbReference type="SUPFAM" id="SSF56091">
    <property type="entry name" value="DNA ligase/mRNA capping enzyme, catalytic domain"/>
    <property type="match status" value="1"/>
</dbReference>
<sequence length="401" mass="46398">MILYKRNAKGEPIFWSIEETANGHSIIVKYGAVASSNLHKEILNKKLVKDDEIQSRIKAKRKEGYKEISELKDNAPLNITGGDIALINYLNTYLPKNNTTSDGFVLPMLAKVLKDNKPFTKRSYLGQYKINGVRCNIGAVKTNDMFRPIMLRYWSREGTEWTDKLTWMDDIILSEINEDLLDAMLDEGACLDGELYLPGYKVNDINSFVKNTALPQHYQLQFWCYDVSIENMSYEARLDFKNKGIKRLCYTFDTYEQHLNNKSQLILLPDVVINNINDATRQRDKFISLGFEGLIIRDKAAEYQFGGRNLAMLKYKRVDDAKFKIVDVIPEGIRTNLCKFVLRNDINDETFEATGNFDHSRQEYILKHKEDYIGKVAICEYRERSGVKSVPFHCKLVDIKM</sequence>
<evidence type="ECO:0000256" key="3">
    <source>
        <dbReference type="ARBA" id="ARBA00013308"/>
    </source>
</evidence>
<keyword evidence="8" id="KW-0234">DNA repair</keyword>
<evidence type="ECO:0000256" key="9">
    <source>
        <dbReference type="ARBA" id="ARBA00032896"/>
    </source>
</evidence>
<dbReference type="PROSITE" id="PS00333">
    <property type="entry name" value="DNA_LIGASE_A2"/>
    <property type="match status" value="1"/>
</dbReference>
<evidence type="ECO:0000256" key="2">
    <source>
        <dbReference type="ARBA" id="ARBA00007572"/>
    </source>
</evidence>
<comment type="similarity">
    <text evidence="2">Belongs to the ATP-dependent DNA ligase family.</text>
</comment>
<accession>A0AAU8MID7</accession>
<dbReference type="GO" id="GO:0044423">
    <property type="term" value="C:virion component"/>
    <property type="evidence" value="ECO:0007669"/>
    <property type="project" value="UniProtKB-KW"/>
</dbReference>
<keyword evidence="6" id="KW-0227">DNA damage</keyword>
<feature type="domain" description="ATP-dependent DNA ligase family profile" evidence="11">
    <location>
        <begin position="107"/>
        <end position="316"/>
    </location>
</feature>
<keyword evidence="7" id="KW-0946">Virion</keyword>
<evidence type="ECO:0000256" key="6">
    <source>
        <dbReference type="ARBA" id="ARBA00022763"/>
    </source>
</evidence>
<dbReference type="GO" id="GO:0006260">
    <property type="term" value="P:DNA replication"/>
    <property type="evidence" value="ECO:0007669"/>
    <property type="project" value="UniProtKB-KW"/>
</dbReference>
<dbReference type="GO" id="GO:0003910">
    <property type="term" value="F:DNA ligase (ATP) activity"/>
    <property type="evidence" value="ECO:0007669"/>
    <property type="project" value="InterPro"/>
</dbReference>
<dbReference type="PANTHER" id="PTHR47810:SF5">
    <property type="entry name" value="LIGASE, PUTATIVE-RELATED"/>
    <property type="match status" value="1"/>
</dbReference>
<evidence type="ECO:0000256" key="10">
    <source>
        <dbReference type="ARBA" id="ARBA00046002"/>
    </source>
</evidence>
<dbReference type="Gene3D" id="3.30.1490.70">
    <property type="match status" value="1"/>
</dbReference>
<evidence type="ECO:0000256" key="4">
    <source>
        <dbReference type="ARBA" id="ARBA00022598"/>
    </source>
</evidence>
<organism evidence="12">
    <name type="scientific">Geladintestivirus 3</name>
    <dbReference type="NCBI Taxonomy" id="3233135"/>
    <lineage>
        <taxon>Viruses</taxon>
        <taxon>Duplodnaviria</taxon>
        <taxon>Heunggongvirae</taxon>
        <taxon>Uroviricota</taxon>
        <taxon>Caudoviricetes</taxon>
        <taxon>Crassvirales</taxon>
    </lineage>
</organism>
<keyword evidence="4 12" id="KW-0436">Ligase</keyword>
<dbReference type="Gene3D" id="3.30.470.30">
    <property type="entry name" value="DNA ligase/mRNA capping enzyme"/>
    <property type="match status" value="1"/>
</dbReference>
<dbReference type="GO" id="GO:0006310">
    <property type="term" value="P:DNA recombination"/>
    <property type="evidence" value="ECO:0007669"/>
    <property type="project" value="InterPro"/>
</dbReference>
<dbReference type="GO" id="GO:0005524">
    <property type="term" value="F:ATP binding"/>
    <property type="evidence" value="ECO:0007669"/>
    <property type="project" value="InterPro"/>
</dbReference>
<comment type="subcellular location">
    <subcellularLocation>
        <location evidence="1">Virion</location>
    </subcellularLocation>
</comment>
<protein>
    <recommendedName>
        <fullName evidence="3">DNA ligase</fullName>
    </recommendedName>
    <alternativeName>
        <fullName evidence="9">Polydeoxyribonucleotide synthase [ATP]</fullName>
    </alternativeName>
</protein>
<evidence type="ECO:0000313" key="12">
    <source>
        <dbReference type="EMBL" id="XCN99903.1"/>
    </source>
</evidence>
<evidence type="ECO:0000256" key="8">
    <source>
        <dbReference type="ARBA" id="ARBA00023204"/>
    </source>
</evidence>
<evidence type="ECO:0000256" key="7">
    <source>
        <dbReference type="ARBA" id="ARBA00022844"/>
    </source>
</evidence>
<evidence type="ECO:0000259" key="11">
    <source>
        <dbReference type="Pfam" id="PF01068"/>
    </source>
</evidence>
<dbReference type="PANTHER" id="PTHR47810">
    <property type="entry name" value="DNA LIGASE"/>
    <property type="match status" value="1"/>
</dbReference>